<keyword evidence="12 14" id="KW-0472">Membrane</keyword>
<dbReference type="PANTHER" id="PTHR45436:SF14">
    <property type="entry name" value="SENSOR PROTEIN QSEC"/>
    <property type="match status" value="1"/>
</dbReference>
<keyword evidence="9" id="KW-0067">ATP-binding</keyword>
<evidence type="ECO:0000256" key="5">
    <source>
        <dbReference type="ARBA" id="ARBA00022679"/>
    </source>
</evidence>
<keyword evidence="7" id="KW-0547">Nucleotide-binding</keyword>
<dbReference type="InterPro" id="IPR003660">
    <property type="entry name" value="HAMP_dom"/>
</dbReference>
<dbReference type="OrthoDB" id="9809766at2"/>
<dbReference type="Pfam" id="PF02518">
    <property type="entry name" value="HATPase_c"/>
    <property type="match status" value="1"/>
</dbReference>
<dbReference type="GO" id="GO:0000155">
    <property type="term" value="F:phosphorelay sensor kinase activity"/>
    <property type="evidence" value="ECO:0007669"/>
    <property type="project" value="InterPro"/>
</dbReference>
<dbReference type="SUPFAM" id="SSF47384">
    <property type="entry name" value="Homodimeric domain of signal transducing histidine kinase"/>
    <property type="match status" value="1"/>
</dbReference>
<keyword evidence="11" id="KW-0902">Two-component regulatory system</keyword>
<evidence type="ECO:0000313" key="17">
    <source>
        <dbReference type="EMBL" id="RKQ97214.1"/>
    </source>
</evidence>
<evidence type="ECO:0000256" key="1">
    <source>
        <dbReference type="ARBA" id="ARBA00000085"/>
    </source>
</evidence>
<evidence type="ECO:0000256" key="14">
    <source>
        <dbReference type="SAM" id="Phobius"/>
    </source>
</evidence>
<sequence>MKSIRRYLTRTLMIVVFAGAGLSALSAWFTTDHEMDEIFDAQLAQMTRVVAGMLGSDMNTRDYRDLLDHLNQPGHLAQYYGDSDSQRPPATRSENGPPRRFMHEERLLSMGFWHDDGSPLLLSAYWNDAGRFPAPHEAGYRWVTYDDERWRVFSLDDRDSGIWISIGLREDFQQELARKIVYGNTLPYLLILPLIGLAIWWIIRRGLKPIDALTRQVAQRHHQDLTTIEHATPRELEGLIEAINAFIDRLRLALDRERRFTADAAHELRTPLAGVRIHLDNAQADEEAARLSRTDGGEQGQQVLQLNSLHKARCGIERLQRVVDQLLTLARLERTPQRPPEIIDLYPIAAQLSSELWPLASDRGQQLAIDGLDTLPVRADPTELGVLLRNLIDNALRYTPEGGSVILSLEQDSQQRPVIRVLDDGPGIAPEALAKVTERFHRNNDQRTSGSGLGLSIVKELVQRQHASMQLRNRVPHGLEVSIVWPVAA</sequence>
<keyword evidence="18" id="KW-1185">Reference proteome</keyword>
<keyword evidence="4" id="KW-0597">Phosphoprotein</keyword>
<dbReference type="PROSITE" id="PS50885">
    <property type="entry name" value="HAMP"/>
    <property type="match status" value="1"/>
</dbReference>
<dbReference type="EC" id="2.7.13.3" evidence="3"/>
<comment type="caution">
    <text evidence="17">The sequence shown here is derived from an EMBL/GenBank/DDBJ whole genome shotgun (WGS) entry which is preliminary data.</text>
</comment>
<evidence type="ECO:0000256" key="2">
    <source>
        <dbReference type="ARBA" id="ARBA00004141"/>
    </source>
</evidence>
<feature type="transmembrane region" description="Helical" evidence="14">
    <location>
        <begin position="186"/>
        <end position="203"/>
    </location>
</feature>
<dbReference type="SMART" id="SM00388">
    <property type="entry name" value="HisKA"/>
    <property type="match status" value="1"/>
</dbReference>
<dbReference type="EMBL" id="RBIN01000007">
    <property type="protein sequence ID" value="RKQ97214.1"/>
    <property type="molecule type" value="Genomic_DNA"/>
</dbReference>
<dbReference type="GO" id="GO:0005524">
    <property type="term" value="F:ATP binding"/>
    <property type="evidence" value="ECO:0007669"/>
    <property type="project" value="UniProtKB-KW"/>
</dbReference>
<evidence type="ECO:0000256" key="13">
    <source>
        <dbReference type="SAM" id="MobiDB-lite"/>
    </source>
</evidence>
<dbReference type="Pfam" id="PF00672">
    <property type="entry name" value="HAMP"/>
    <property type="match status" value="1"/>
</dbReference>
<keyword evidence="8 17" id="KW-0418">Kinase</keyword>
<dbReference type="Pfam" id="PF00512">
    <property type="entry name" value="HisKA"/>
    <property type="match status" value="1"/>
</dbReference>
<dbReference type="Gene3D" id="3.30.565.10">
    <property type="entry name" value="Histidine kinase-like ATPase, C-terminal domain"/>
    <property type="match status" value="1"/>
</dbReference>
<dbReference type="Proteomes" id="UP000281975">
    <property type="component" value="Unassembled WGS sequence"/>
</dbReference>
<evidence type="ECO:0000256" key="9">
    <source>
        <dbReference type="ARBA" id="ARBA00022840"/>
    </source>
</evidence>
<reference evidence="17 18" key="1">
    <citation type="submission" date="2018-10" db="EMBL/GenBank/DDBJ databases">
        <title>Genomic Encyclopedia of Type Strains, Phase IV (KMG-IV): sequencing the most valuable type-strain genomes for metagenomic binning, comparative biology and taxonomic classification.</title>
        <authorList>
            <person name="Goeker M."/>
        </authorList>
    </citation>
    <scope>NUCLEOTIDE SEQUENCE [LARGE SCALE GENOMIC DNA]</scope>
    <source>
        <strain evidence="17 18">DSM 23229</strain>
    </source>
</reference>
<evidence type="ECO:0000256" key="4">
    <source>
        <dbReference type="ARBA" id="ARBA00022553"/>
    </source>
</evidence>
<feature type="domain" description="Histidine kinase" evidence="15">
    <location>
        <begin position="263"/>
        <end position="489"/>
    </location>
</feature>
<dbReference type="InterPro" id="IPR003661">
    <property type="entry name" value="HisK_dim/P_dom"/>
</dbReference>
<dbReference type="PANTHER" id="PTHR45436">
    <property type="entry name" value="SENSOR HISTIDINE KINASE YKOH"/>
    <property type="match status" value="1"/>
</dbReference>
<accession>A0A420WUV6</accession>
<dbReference type="CDD" id="cd00082">
    <property type="entry name" value="HisKA"/>
    <property type="match status" value="1"/>
</dbReference>
<feature type="domain" description="HAMP" evidence="16">
    <location>
        <begin position="204"/>
        <end position="255"/>
    </location>
</feature>
<dbReference type="InterPro" id="IPR004358">
    <property type="entry name" value="Sig_transdc_His_kin-like_C"/>
</dbReference>
<feature type="region of interest" description="Disordered" evidence="13">
    <location>
        <begin position="78"/>
        <end position="98"/>
    </location>
</feature>
<dbReference type="PROSITE" id="PS50109">
    <property type="entry name" value="HIS_KIN"/>
    <property type="match status" value="1"/>
</dbReference>
<evidence type="ECO:0000259" key="16">
    <source>
        <dbReference type="PROSITE" id="PS50885"/>
    </source>
</evidence>
<evidence type="ECO:0000256" key="10">
    <source>
        <dbReference type="ARBA" id="ARBA00022989"/>
    </source>
</evidence>
<dbReference type="InterPro" id="IPR005467">
    <property type="entry name" value="His_kinase_dom"/>
</dbReference>
<evidence type="ECO:0000256" key="6">
    <source>
        <dbReference type="ARBA" id="ARBA00022692"/>
    </source>
</evidence>
<dbReference type="InterPro" id="IPR036890">
    <property type="entry name" value="HATPase_C_sf"/>
</dbReference>
<dbReference type="InterPro" id="IPR050428">
    <property type="entry name" value="TCS_sensor_his_kinase"/>
</dbReference>
<gene>
    <name evidence="17" type="ORF">C7446_2636</name>
</gene>
<name>A0A420WUV6_9GAMM</name>
<evidence type="ECO:0000256" key="11">
    <source>
        <dbReference type="ARBA" id="ARBA00023012"/>
    </source>
</evidence>
<evidence type="ECO:0000256" key="12">
    <source>
        <dbReference type="ARBA" id="ARBA00023136"/>
    </source>
</evidence>
<evidence type="ECO:0000313" key="18">
    <source>
        <dbReference type="Proteomes" id="UP000281975"/>
    </source>
</evidence>
<keyword evidence="10 14" id="KW-1133">Transmembrane helix</keyword>
<proteinExistence type="predicted"/>
<dbReference type="SMART" id="SM00387">
    <property type="entry name" value="HATPase_c"/>
    <property type="match status" value="1"/>
</dbReference>
<dbReference type="SUPFAM" id="SSF55874">
    <property type="entry name" value="ATPase domain of HSP90 chaperone/DNA topoisomerase II/histidine kinase"/>
    <property type="match status" value="1"/>
</dbReference>
<protein>
    <recommendedName>
        <fullName evidence="3">histidine kinase</fullName>
        <ecNumber evidence="3">2.7.13.3</ecNumber>
    </recommendedName>
</protein>
<keyword evidence="5" id="KW-0808">Transferase</keyword>
<dbReference type="RefSeq" id="WP_121173541.1">
    <property type="nucleotide sequence ID" value="NZ_RBIN01000007.1"/>
</dbReference>
<dbReference type="GO" id="GO:0005886">
    <property type="term" value="C:plasma membrane"/>
    <property type="evidence" value="ECO:0007669"/>
    <property type="project" value="TreeGrafter"/>
</dbReference>
<comment type="subcellular location">
    <subcellularLocation>
        <location evidence="2">Membrane</location>
        <topology evidence="2">Multi-pass membrane protein</topology>
    </subcellularLocation>
</comment>
<dbReference type="PRINTS" id="PR00344">
    <property type="entry name" value="BCTRLSENSOR"/>
</dbReference>
<dbReference type="AlphaFoldDB" id="A0A420WUV6"/>
<dbReference type="Gene3D" id="1.10.287.130">
    <property type="match status" value="1"/>
</dbReference>
<evidence type="ECO:0000256" key="7">
    <source>
        <dbReference type="ARBA" id="ARBA00022741"/>
    </source>
</evidence>
<comment type="catalytic activity">
    <reaction evidence="1">
        <text>ATP + protein L-histidine = ADP + protein N-phospho-L-histidine.</text>
        <dbReference type="EC" id="2.7.13.3"/>
    </reaction>
</comment>
<keyword evidence="6 14" id="KW-0812">Transmembrane</keyword>
<evidence type="ECO:0000259" key="15">
    <source>
        <dbReference type="PROSITE" id="PS50109"/>
    </source>
</evidence>
<dbReference type="InterPro" id="IPR003594">
    <property type="entry name" value="HATPase_dom"/>
</dbReference>
<dbReference type="InterPro" id="IPR036097">
    <property type="entry name" value="HisK_dim/P_sf"/>
</dbReference>
<evidence type="ECO:0000256" key="8">
    <source>
        <dbReference type="ARBA" id="ARBA00022777"/>
    </source>
</evidence>
<evidence type="ECO:0000256" key="3">
    <source>
        <dbReference type="ARBA" id="ARBA00012438"/>
    </source>
</evidence>
<organism evidence="17 18">
    <name type="scientific">Kushneria sinocarnis</name>
    <dbReference type="NCBI Taxonomy" id="595502"/>
    <lineage>
        <taxon>Bacteria</taxon>
        <taxon>Pseudomonadati</taxon>
        <taxon>Pseudomonadota</taxon>
        <taxon>Gammaproteobacteria</taxon>
        <taxon>Oceanospirillales</taxon>
        <taxon>Halomonadaceae</taxon>
        <taxon>Kushneria</taxon>
    </lineage>
</organism>